<keyword evidence="3" id="KW-0464">Manganese</keyword>
<organism evidence="5 6">
    <name type="scientific">Botrytis galanthina</name>
    <dbReference type="NCBI Taxonomy" id="278940"/>
    <lineage>
        <taxon>Eukaryota</taxon>
        <taxon>Fungi</taxon>
        <taxon>Dikarya</taxon>
        <taxon>Ascomycota</taxon>
        <taxon>Pezizomycotina</taxon>
        <taxon>Leotiomycetes</taxon>
        <taxon>Helotiales</taxon>
        <taxon>Sclerotiniaceae</taxon>
        <taxon>Botrytis</taxon>
    </lineage>
</organism>
<dbReference type="InterPro" id="IPR006035">
    <property type="entry name" value="Ureohydrolase"/>
</dbReference>
<sequence>MSTTITIIFSPYHVGIKNHRVGDGPNRILEQGVFRELESLNVKVQIKEIESVDSFEGEIGRSFEILRKISTAVTTARKSNSFPLILSGNCMATSGVAAGIGLQDPGFIYFDAHDNLETPSTNTNGYLDAMGMSMASGLSWHALAKTIPGHVPISWDKYLYIGLRDVADGQRKFVQESEIDVIWGDSDRKVDYLKELKTRLAKKSYSPAIVHLDLDVLDESLGKVNGYESPGRLLEHELVDCLGLVPMDATPVSLTVCSFDPNLGHGDKIAKIGVRAIVAFVKSLIQSGTLRAS</sequence>
<accession>A0A4S8QH28</accession>
<keyword evidence="6" id="KW-1185">Reference proteome</keyword>
<keyword evidence="2" id="KW-0378">Hydrolase</keyword>
<evidence type="ECO:0000256" key="4">
    <source>
        <dbReference type="PROSITE-ProRule" id="PRU00742"/>
    </source>
</evidence>
<dbReference type="PROSITE" id="PS51409">
    <property type="entry name" value="ARGINASE_2"/>
    <property type="match status" value="1"/>
</dbReference>
<evidence type="ECO:0000256" key="3">
    <source>
        <dbReference type="ARBA" id="ARBA00023211"/>
    </source>
</evidence>
<dbReference type="GO" id="GO:0005634">
    <property type="term" value="C:nucleus"/>
    <property type="evidence" value="ECO:0007669"/>
    <property type="project" value="TreeGrafter"/>
</dbReference>
<dbReference type="Proteomes" id="UP000308671">
    <property type="component" value="Unassembled WGS sequence"/>
</dbReference>
<evidence type="ECO:0000313" key="6">
    <source>
        <dbReference type="Proteomes" id="UP000308671"/>
    </source>
</evidence>
<dbReference type="GO" id="GO:0030145">
    <property type="term" value="F:manganese ion binding"/>
    <property type="evidence" value="ECO:0007669"/>
    <property type="project" value="TreeGrafter"/>
</dbReference>
<dbReference type="CDD" id="cd09999">
    <property type="entry name" value="Arginase-like_1"/>
    <property type="match status" value="1"/>
</dbReference>
<evidence type="ECO:0000313" key="5">
    <source>
        <dbReference type="EMBL" id="THV44067.1"/>
    </source>
</evidence>
<dbReference type="Gene3D" id="3.40.800.10">
    <property type="entry name" value="Ureohydrolase domain"/>
    <property type="match status" value="1"/>
</dbReference>
<dbReference type="OrthoDB" id="9992747at2759"/>
<dbReference type="SUPFAM" id="SSF52768">
    <property type="entry name" value="Arginase/deacetylase"/>
    <property type="match status" value="1"/>
</dbReference>
<name>A0A4S8QH28_9HELO</name>
<protein>
    <recommendedName>
        <fullName evidence="7">Arginase</fullName>
    </recommendedName>
</protein>
<proteinExistence type="inferred from homology"/>
<dbReference type="AlphaFoldDB" id="A0A4S8QH28"/>
<evidence type="ECO:0008006" key="7">
    <source>
        <dbReference type="Google" id="ProtNLM"/>
    </source>
</evidence>
<comment type="caution">
    <text evidence="5">The sequence shown here is derived from an EMBL/GenBank/DDBJ whole genome shotgun (WGS) entry which is preliminary data.</text>
</comment>
<evidence type="ECO:0000256" key="2">
    <source>
        <dbReference type="ARBA" id="ARBA00022801"/>
    </source>
</evidence>
<keyword evidence="1" id="KW-0479">Metal-binding</keyword>
<dbReference type="PANTHER" id="PTHR43782">
    <property type="entry name" value="ARGINASE"/>
    <property type="match status" value="1"/>
</dbReference>
<reference evidence="5 6" key="1">
    <citation type="submission" date="2017-12" db="EMBL/GenBank/DDBJ databases">
        <title>Comparative genomics of Botrytis spp.</title>
        <authorList>
            <person name="Valero-Jimenez C.A."/>
            <person name="Tapia P."/>
            <person name="Veloso J."/>
            <person name="Silva-Moreno E."/>
            <person name="Staats M."/>
            <person name="Valdes J.H."/>
            <person name="Van Kan J.A.L."/>
        </authorList>
    </citation>
    <scope>NUCLEOTIDE SEQUENCE [LARGE SCALE GENOMIC DNA]</scope>
    <source>
        <strain evidence="5 6">MUCL435</strain>
    </source>
</reference>
<comment type="similarity">
    <text evidence="4">Belongs to the arginase family.</text>
</comment>
<dbReference type="PANTHER" id="PTHR43782:SF3">
    <property type="entry name" value="ARGINASE"/>
    <property type="match status" value="1"/>
</dbReference>
<evidence type="ECO:0000256" key="1">
    <source>
        <dbReference type="ARBA" id="ARBA00022723"/>
    </source>
</evidence>
<dbReference type="InterPro" id="IPR023696">
    <property type="entry name" value="Ureohydrolase_dom_sf"/>
</dbReference>
<dbReference type="GO" id="GO:0004053">
    <property type="term" value="F:arginase activity"/>
    <property type="evidence" value="ECO:0007669"/>
    <property type="project" value="TreeGrafter"/>
</dbReference>
<dbReference type="GO" id="GO:0005829">
    <property type="term" value="C:cytosol"/>
    <property type="evidence" value="ECO:0007669"/>
    <property type="project" value="TreeGrafter"/>
</dbReference>
<dbReference type="EMBL" id="PQXL01000740">
    <property type="protein sequence ID" value="THV44067.1"/>
    <property type="molecule type" value="Genomic_DNA"/>
</dbReference>
<gene>
    <name evidence="5" type="ORF">BGAL_0745g00010</name>
</gene>
<dbReference type="Pfam" id="PF00491">
    <property type="entry name" value="Arginase"/>
    <property type="match status" value="1"/>
</dbReference>